<feature type="binding site" evidence="9">
    <location>
        <begin position="209"/>
        <end position="210"/>
    </location>
    <ligand>
        <name>substrate</name>
    </ligand>
</feature>
<dbReference type="Gene3D" id="3.10.310.10">
    <property type="entry name" value="Diaminopimelate Epimerase, Chain A, domain 1"/>
    <property type="match status" value="2"/>
</dbReference>
<dbReference type="InterPro" id="IPR001653">
    <property type="entry name" value="DAP_epimerase_DapF"/>
</dbReference>
<sequence length="282" mass="30519">MKFSKWHGLGNDFIFVNGFEKAPINLQQLAETLCDRHFGIGADGLVLVLPSTQADFRMQIFNSDGSEAQMCGNATRCFSRYVHTNGLTKKNELTIETLAGIIHARLVGDGSEVKVNLGEPKLKRSEIPVSGDSASTAINVPITINDITYNATCVSTGVPHCVIFVDSFQGLDWQNIGKKIEIHPLFPEKTNVEFIQVINRSEMIMKVWERGAGVTLACGTGASASLVAGVLTNKTDRKAVVHLEGGDLQIEWEEATGHVLMTGPAVESFVGDISIENSVATD</sequence>
<evidence type="ECO:0000256" key="3">
    <source>
        <dbReference type="ARBA" id="ARBA00013080"/>
    </source>
</evidence>
<comment type="caution">
    <text evidence="9">Lacks conserved residue(s) required for the propagation of feature annotation.</text>
</comment>
<dbReference type="InterPro" id="IPR018510">
    <property type="entry name" value="DAP_epimerase_AS"/>
</dbReference>
<dbReference type="OrthoDB" id="9805408at2"/>
<dbReference type="FunFam" id="3.10.310.10:FF:000001">
    <property type="entry name" value="Diaminopimelate epimerase"/>
    <property type="match status" value="1"/>
</dbReference>
<comment type="subunit">
    <text evidence="9">Homodimer.</text>
</comment>
<comment type="similarity">
    <text evidence="2 9">Belongs to the diaminopimelate epimerase family.</text>
</comment>
<keyword evidence="5 9" id="KW-0028">Amino-acid biosynthesis</keyword>
<feature type="active site" description="Proton donor" evidence="9">
    <location>
        <position position="71"/>
    </location>
</feature>
<comment type="caution">
    <text evidence="11">The sequence shown here is derived from an EMBL/GenBank/DDBJ whole genome shotgun (WGS) entry which is preliminary data.</text>
</comment>
<dbReference type="AlphaFoldDB" id="A0A154BTS1"/>
<evidence type="ECO:0000256" key="7">
    <source>
        <dbReference type="ARBA" id="ARBA00023235"/>
    </source>
</evidence>
<gene>
    <name evidence="9" type="primary">dapF</name>
    <name evidence="11" type="ORF">AXX12_03545</name>
</gene>
<feature type="active site" description="Proton acceptor" evidence="9">
    <location>
        <position position="218"/>
    </location>
</feature>
<feature type="active site" evidence="10">
    <location>
        <position position="71"/>
    </location>
</feature>
<dbReference type="NCBIfam" id="TIGR00652">
    <property type="entry name" value="DapF"/>
    <property type="match status" value="1"/>
</dbReference>
<dbReference type="RefSeq" id="WP_066239158.1">
    <property type="nucleotide sequence ID" value="NZ_LSGP01000013.1"/>
</dbReference>
<feature type="binding site" evidence="9">
    <location>
        <position position="62"/>
    </location>
    <ligand>
        <name>substrate</name>
    </ligand>
</feature>
<organism evidence="11 12">
    <name type="scientific">Anaerosporomusa subterranea</name>
    <dbReference type="NCBI Taxonomy" id="1794912"/>
    <lineage>
        <taxon>Bacteria</taxon>
        <taxon>Bacillati</taxon>
        <taxon>Bacillota</taxon>
        <taxon>Negativicutes</taxon>
        <taxon>Acetonemataceae</taxon>
        <taxon>Anaerosporomusa</taxon>
    </lineage>
</organism>
<dbReference type="EC" id="5.1.1.7" evidence="3 9"/>
<dbReference type="GO" id="GO:0009089">
    <property type="term" value="P:lysine biosynthetic process via diaminopimelate"/>
    <property type="evidence" value="ECO:0007669"/>
    <property type="project" value="UniProtKB-UniRule"/>
</dbReference>
<feature type="site" description="Could be important to modulate the pK values of the two catalytic cysteine residues" evidence="9">
    <location>
        <position position="209"/>
    </location>
</feature>
<evidence type="ECO:0000256" key="1">
    <source>
        <dbReference type="ARBA" id="ARBA00005196"/>
    </source>
</evidence>
<evidence type="ECO:0000256" key="10">
    <source>
        <dbReference type="PROSITE-ProRule" id="PRU10125"/>
    </source>
</evidence>
<feature type="binding site" evidence="9">
    <location>
        <position position="191"/>
    </location>
    <ligand>
        <name>substrate</name>
    </ligand>
</feature>
<name>A0A154BTS1_ANASB</name>
<evidence type="ECO:0000256" key="6">
    <source>
        <dbReference type="ARBA" id="ARBA00023154"/>
    </source>
</evidence>
<dbReference type="PROSITE" id="PS01326">
    <property type="entry name" value="DAP_EPIMERASE"/>
    <property type="match status" value="1"/>
</dbReference>
<feature type="binding site" evidence="9">
    <location>
        <position position="11"/>
    </location>
    <ligand>
        <name>substrate</name>
    </ligand>
</feature>
<evidence type="ECO:0000313" key="12">
    <source>
        <dbReference type="Proteomes" id="UP000076268"/>
    </source>
</evidence>
<dbReference type="Pfam" id="PF01678">
    <property type="entry name" value="DAP_epimerase"/>
    <property type="match status" value="2"/>
</dbReference>
<keyword evidence="12" id="KW-1185">Reference proteome</keyword>
<dbReference type="PANTHER" id="PTHR31689">
    <property type="entry name" value="DIAMINOPIMELATE EPIMERASE, CHLOROPLASTIC"/>
    <property type="match status" value="1"/>
</dbReference>
<keyword evidence="6 9" id="KW-0457">Lysine biosynthesis</keyword>
<comment type="function">
    <text evidence="9">Catalyzes the stereoinversion of LL-2,6-diaminopimelate (L,L-DAP) to meso-diaminopimelate (meso-DAP), a precursor of L-lysine and an essential component of the bacterial peptidoglycan.</text>
</comment>
<keyword evidence="7 9" id="KW-0413">Isomerase</keyword>
<dbReference type="GO" id="GO:0008837">
    <property type="term" value="F:diaminopimelate epimerase activity"/>
    <property type="evidence" value="ECO:0007669"/>
    <property type="project" value="UniProtKB-UniRule"/>
</dbReference>
<evidence type="ECO:0000256" key="8">
    <source>
        <dbReference type="ARBA" id="ARBA00051712"/>
    </source>
</evidence>
<reference evidence="11 12" key="1">
    <citation type="submission" date="2016-02" db="EMBL/GenBank/DDBJ databases">
        <title>Anaerosporomusa subterraneum gen. nov., sp. nov., a spore-forming obligate anaerobe isolated from saprolite.</title>
        <authorList>
            <person name="Choi J.K."/>
            <person name="Shah M."/>
            <person name="Yee N."/>
        </authorList>
    </citation>
    <scope>NUCLEOTIDE SEQUENCE [LARGE SCALE GENOMIC DNA]</scope>
    <source>
        <strain evidence="11 12">RU4</strain>
    </source>
</reference>
<evidence type="ECO:0000256" key="4">
    <source>
        <dbReference type="ARBA" id="ARBA00022490"/>
    </source>
</evidence>
<evidence type="ECO:0000256" key="5">
    <source>
        <dbReference type="ARBA" id="ARBA00022605"/>
    </source>
</evidence>
<evidence type="ECO:0000313" key="11">
    <source>
        <dbReference type="EMBL" id="KYZ77220.1"/>
    </source>
</evidence>
<keyword evidence="4 9" id="KW-0963">Cytoplasm</keyword>
<dbReference type="UniPathway" id="UPA00034">
    <property type="reaction ID" value="UER00025"/>
</dbReference>
<feature type="binding site" evidence="9">
    <location>
        <begin position="72"/>
        <end position="73"/>
    </location>
    <ligand>
        <name>substrate</name>
    </ligand>
</feature>
<feature type="binding site" evidence="9">
    <location>
        <begin position="219"/>
        <end position="220"/>
    </location>
    <ligand>
        <name>substrate</name>
    </ligand>
</feature>
<comment type="subcellular location">
    <subcellularLocation>
        <location evidence="9">Cytoplasm</location>
    </subcellularLocation>
</comment>
<comment type="pathway">
    <text evidence="1 9">Amino-acid biosynthesis; L-lysine biosynthesis via DAP pathway; DL-2,6-diaminopimelate from LL-2,6-diaminopimelate: step 1/1.</text>
</comment>
<protein>
    <recommendedName>
        <fullName evidence="3 9">Diaminopimelate epimerase</fullName>
        <shortName evidence="9">DAP epimerase</shortName>
        <ecNumber evidence="3 9">5.1.1.7</ecNumber>
    </recommendedName>
    <alternativeName>
        <fullName evidence="9">PLP-independent amino acid racemase</fullName>
    </alternativeName>
</protein>
<feature type="site" description="Could be important to modulate the pK values of the two catalytic cysteine residues" evidence="9">
    <location>
        <position position="160"/>
    </location>
</feature>
<dbReference type="EMBL" id="LSGP01000013">
    <property type="protein sequence ID" value="KYZ77220.1"/>
    <property type="molecule type" value="Genomic_DNA"/>
</dbReference>
<dbReference type="SUPFAM" id="SSF54506">
    <property type="entry name" value="Diaminopimelate epimerase-like"/>
    <property type="match status" value="2"/>
</dbReference>
<evidence type="ECO:0000256" key="2">
    <source>
        <dbReference type="ARBA" id="ARBA00010219"/>
    </source>
</evidence>
<proteinExistence type="inferred from homology"/>
<accession>A0A154BTS1</accession>
<comment type="catalytic activity">
    <reaction evidence="8 9">
        <text>(2S,6S)-2,6-diaminopimelate = meso-2,6-diaminopimelate</text>
        <dbReference type="Rhea" id="RHEA:15393"/>
        <dbReference type="ChEBI" id="CHEBI:57609"/>
        <dbReference type="ChEBI" id="CHEBI:57791"/>
        <dbReference type="EC" id="5.1.1.7"/>
    </reaction>
</comment>
<dbReference type="STRING" id="1794912.AXX12_03545"/>
<dbReference type="Proteomes" id="UP000076268">
    <property type="component" value="Unassembled WGS sequence"/>
</dbReference>
<dbReference type="PANTHER" id="PTHR31689:SF0">
    <property type="entry name" value="DIAMINOPIMELATE EPIMERASE"/>
    <property type="match status" value="1"/>
</dbReference>
<dbReference type="GO" id="GO:0005829">
    <property type="term" value="C:cytosol"/>
    <property type="evidence" value="ECO:0007669"/>
    <property type="project" value="TreeGrafter"/>
</dbReference>
<dbReference type="HAMAP" id="MF_00197">
    <property type="entry name" value="DAP_epimerase"/>
    <property type="match status" value="1"/>
</dbReference>
<evidence type="ECO:0000256" key="9">
    <source>
        <dbReference type="HAMAP-Rule" id="MF_00197"/>
    </source>
</evidence>